<dbReference type="OrthoDB" id="10020521at2759"/>
<dbReference type="Proteomes" id="UP000663879">
    <property type="component" value="Unassembled WGS sequence"/>
</dbReference>
<protein>
    <submittedName>
        <fullName evidence="1">Uncharacterized protein</fullName>
    </submittedName>
</protein>
<name>A0A814I4E9_9BILA</name>
<dbReference type="EMBL" id="CAJNOC010004399">
    <property type="protein sequence ID" value="CAF1020340.1"/>
    <property type="molecule type" value="Genomic_DNA"/>
</dbReference>
<proteinExistence type="predicted"/>
<evidence type="ECO:0000313" key="1">
    <source>
        <dbReference type="EMBL" id="CAF1020340.1"/>
    </source>
</evidence>
<gene>
    <name evidence="1" type="ORF">OXX778_LOCUS17348</name>
</gene>
<evidence type="ECO:0000313" key="2">
    <source>
        <dbReference type="Proteomes" id="UP000663879"/>
    </source>
</evidence>
<accession>A0A814I4E9</accession>
<organism evidence="1 2">
    <name type="scientific">Brachionus calyciflorus</name>
    <dbReference type="NCBI Taxonomy" id="104777"/>
    <lineage>
        <taxon>Eukaryota</taxon>
        <taxon>Metazoa</taxon>
        <taxon>Spiralia</taxon>
        <taxon>Gnathifera</taxon>
        <taxon>Rotifera</taxon>
        <taxon>Eurotatoria</taxon>
        <taxon>Monogononta</taxon>
        <taxon>Pseudotrocha</taxon>
        <taxon>Ploima</taxon>
        <taxon>Brachionidae</taxon>
        <taxon>Brachionus</taxon>
    </lineage>
</organism>
<reference evidence="1" key="1">
    <citation type="submission" date="2021-02" db="EMBL/GenBank/DDBJ databases">
        <authorList>
            <person name="Nowell W R."/>
        </authorList>
    </citation>
    <scope>NUCLEOTIDE SEQUENCE</scope>
    <source>
        <strain evidence="1">Ploen Becks lab</strain>
    </source>
</reference>
<sequence length="118" mass="13762">MTDYGSIAIDNKNLLNDLLGLEINESNQELQPRPLINPYILQNQADPQSNYMPIKSRKILLESPTFSKKEDDIYRYVHSRISNADISLNNGNELKDSLEHLDENELRKNLFFENNQRL</sequence>
<comment type="caution">
    <text evidence="1">The sequence shown here is derived from an EMBL/GenBank/DDBJ whole genome shotgun (WGS) entry which is preliminary data.</text>
</comment>
<keyword evidence="2" id="KW-1185">Reference proteome</keyword>
<dbReference type="AlphaFoldDB" id="A0A814I4E9"/>